<protein>
    <submittedName>
        <fullName evidence="11">RNA polymerase associated protein RapA</fullName>
    </submittedName>
</protein>
<keyword evidence="8" id="KW-0804">Transcription</keyword>
<dbReference type="InterPro" id="IPR023949">
    <property type="entry name" value="Helicase_RapA"/>
</dbReference>
<dbReference type="Gene3D" id="2.30.30.140">
    <property type="match status" value="1"/>
</dbReference>
<dbReference type="Gene3D" id="3.40.50.10810">
    <property type="entry name" value="Tandem AAA-ATPase domain"/>
    <property type="match status" value="1"/>
</dbReference>
<dbReference type="GO" id="GO:0005524">
    <property type="term" value="F:ATP binding"/>
    <property type="evidence" value="ECO:0007669"/>
    <property type="project" value="UniProtKB-KW"/>
</dbReference>
<keyword evidence="6" id="KW-0238">DNA-binding</keyword>
<dbReference type="InterPro" id="IPR057342">
    <property type="entry name" value="DEXDc_RapA"/>
</dbReference>
<keyword evidence="5" id="KW-0805">Transcription regulation</keyword>
<evidence type="ECO:0000256" key="7">
    <source>
        <dbReference type="ARBA" id="ARBA00023159"/>
    </source>
</evidence>
<evidence type="ECO:0000259" key="9">
    <source>
        <dbReference type="PROSITE" id="PS51192"/>
    </source>
</evidence>
<evidence type="ECO:0000256" key="8">
    <source>
        <dbReference type="ARBA" id="ARBA00023163"/>
    </source>
</evidence>
<reference evidence="11" key="1">
    <citation type="submission" date="2018-06" db="EMBL/GenBank/DDBJ databases">
        <authorList>
            <person name="Zhirakovskaya E."/>
        </authorList>
    </citation>
    <scope>NUCLEOTIDE SEQUENCE</scope>
</reference>
<dbReference type="CDD" id="cd18011">
    <property type="entry name" value="DEXDc_RapA"/>
    <property type="match status" value="1"/>
</dbReference>
<evidence type="ECO:0000256" key="5">
    <source>
        <dbReference type="ARBA" id="ARBA00023015"/>
    </source>
</evidence>
<sequence length="928" mass="105954">MQQFIPGQRWSSNTEPELGLGTLLAIEGRTVRIVFLATGDIRNYATDNMPMSRVQFEVGDRIESHEGWLLTVEHIIEENGLLSYQGRLDDGCKAVLAEGELSNFIQFNKPQERLFAGQIDDDHWFELRYETLQHINRLEQSPVQGLCGSRTSLLPHQLYIAHEVAHRHAPRVLLADEVGLGKTIEACLILHHQLLTGQAKRALIVVPETLVHQWLVELLRRFNLHFSICDEQRCQAIEESGQATNPFLAEQLVLCDLGLFTQSKLRQKQVLDGDWDLLIVDEAHHLEWSEQVSSPEYQIIEQLAKRTLGVLLLTATPEQLGRAGHFARLRLLDRDRFYDLNSFQREEALYEPIAEAVERLLSDKTLNQESTQRLLDTMGEEDATPLLQTLNSQTASNDIQETARTKLLEMLLDRHGTGRVLFRNTRGQIKGFPKRRLLLSPLTQENTTIDPRASWLIQTLRNLREEKILLICAKASTAMRLEETLRTREGFHCALFHEGMSIIERDRAAAWFADPEDGAQLLICSEIGSEGRNFQFAHHLILFDLPVDPDLLEQRIGRLDRIGQTETIRIHVPFIKGSAQEVLQRWFHEGLNAFEEICPAGHKLFSDLETELMQAMEAPDEQAQIDQLIEKTRQQHIIARESMQRGRDHLLELNSCRKQEANDLCKAIAKIDSSPILRDYMERLFDCYAIEMEEHSTGSFIIRPTAQMRCDSFPGLTPDGLTFTYHRDTALSHEDRHYLTWEHPMVRDTMEMVTSSEIGNCGLTIAKHPAIEPGTLLLEAIYLLKSVAPKALRAGRFLPPTTLRLVINEEHQELSATLTHAELSKENHPIDRNGGTEIIRKRRSQIRQMLVTAEAKANQQTPSIIRQGLDLALDTYSTEIRRLVALKQVNPNVREEEIEVLQEELRSLAQHIQGSRPRLEAIRVVVGC</sequence>
<evidence type="ECO:0000259" key="10">
    <source>
        <dbReference type="PROSITE" id="PS51194"/>
    </source>
</evidence>
<dbReference type="PANTHER" id="PTHR45766:SF6">
    <property type="entry name" value="SWI_SNF-RELATED MATRIX-ASSOCIATED ACTIN-DEPENDENT REGULATOR OF CHROMATIN SUBFAMILY A-LIKE PROTEIN 1"/>
    <property type="match status" value="1"/>
</dbReference>
<dbReference type="SMART" id="SM00487">
    <property type="entry name" value="DEXDc"/>
    <property type="match status" value="1"/>
</dbReference>
<dbReference type="EMBL" id="UOFX01000095">
    <property type="protein sequence ID" value="VAX11839.1"/>
    <property type="molecule type" value="Genomic_DNA"/>
</dbReference>
<dbReference type="InterPro" id="IPR027417">
    <property type="entry name" value="P-loop_NTPase"/>
</dbReference>
<dbReference type="SMART" id="SM00490">
    <property type="entry name" value="HELICc"/>
    <property type="match status" value="1"/>
</dbReference>
<dbReference type="InterPro" id="IPR040766">
    <property type="entry name" value="Tudor_2_RapA"/>
</dbReference>
<dbReference type="PANTHER" id="PTHR45766">
    <property type="entry name" value="DNA ANNEALING HELICASE AND ENDONUCLEASE ZRANB3 FAMILY MEMBER"/>
    <property type="match status" value="1"/>
</dbReference>
<dbReference type="InterPro" id="IPR014001">
    <property type="entry name" value="Helicase_ATP-bd"/>
</dbReference>
<evidence type="ECO:0000313" key="11">
    <source>
        <dbReference type="EMBL" id="VAX11839.1"/>
    </source>
</evidence>
<evidence type="ECO:0000256" key="4">
    <source>
        <dbReference type="ARBA" id="ARBA00022840"/>
    </source>
</evidence>
<evidence type="ECO:0000256" key="3">
    <source>
        <dbReference type="ARBA" id="ARBA00022806"/>
    </source>
</evidence>
<dbReference type="HAMAP" id="MF_01821">
    <property type="entry name" value="Helicase_RapA"/>
    <property type="match status" value="1"/>
</dbReference>
<keyword evidence="1" id="KW-0547">Nucleotide-binding</keyword>
<evidence type="ECO:0000256" key="2">
    <source>
        <dbReference type="ARBA" id="ARBA00022801"/>
    </source>
</evidence>
<keyword evidence="3" id="KW-0347">Helicase</keyword>
<organism evidence="11">
    <name type="scientific">hydrothermal vent metagenome</name>
    <dbReference type="NCBI Taxonomy" id="652676"/>
    <lineage>
        <taxon>unclassified sequences</taxon>
        <taxon>metagenomes</taxon>
        <taxon>ecological metagenomes</taxon>
    </lineage>
</organism>
<feature type="domain" description="Helicase C-terminal" evidence="10">
    <location>
        <begin position="455"/>
        <end position="624"/>
    </location>
</feature>
<dbReference type="PROSITE" id="PS51192">
    <property type="entry name" value="HELICASE_ATP_BIND_1"/>
    <property type="match status" value="1"/>
</dbReference>
<dbReference type="GO" id="GO:0003677">
    <property type="term" value="F:DNA binding"/>
    <property type="evidence" value="ECO:0007669"/>
    <property type="project" value="UniProtKB-KW"/>
</dbReference>
<dbReference type="Gene3D" id="2.30.30.930">
    <property type="match status" value="1"/>
</dbReference>
<dbReference type="Gene3D" id="6.10.140.2230">
    <property type="match status" value="1"/>
</dbReference>
<dbReference type="CDD" id="cd18793">
    <property type="entry name" value="SF2_C_SNF"/>
    <property type="match status" value="1"/>
</dbReference>
<evidence type="ECO:0000256" key="6">
    <source>
        <dbReference type="ARBA" id="ARBA00023125"/>
    </source>
</evidence>
<dbReference type="Pfam" id="PF00271">
    <property type="entry name" value="Helicase_C"/>
    <property type="match status" value="1"/>
</dbReference>
<dbReference type="NCBIfam" id="NF003426">
    <property type="entry name" value="PRK04914.1"/>
    <property type="match status" value="2"/>
</dbReference>
<dbReference type="InterPro" id="IPR000330">
    <property type="entry name" value="SNF2_N"/>
</dbReference>
<proteinExistence type="inferred from homology"/>
<accession>A0A3B1B0H3</accession>
<dbReference type="Pfam" id="PF12137">
    <property type="entry name" value="RapA_C"/>
    <property type="match status" value="1"/>
</dbReference>
<dbReference type="PROSITE" id="PS51194">
    <property type="entry name" value="HELICASE_CTER"/>
    <property type="match status" value="1"/>
</dbReference>
<keyword evidence="7" id="KW-0010">Activator</keyword>
<keyword evidence="4" id="KW-0067">ATP-binding</keyword>
<dbReference type="GO" id="GO:0004386">
    <property type="term" value="F:helicase activity"/>
    <property type="evidence" value="ECO:0007669"/>
    <property type="project" value="UniProtKB-KW"/>
</dbReference>
<gene>
    <name evidence="11" type="ORF">MNBD_GAMMA26-2565</name>
</gene>
<dbReference type="GO" id="GO:0016817">
    <property type="term" value="F:hydrolase activity, acting on acid anhydrides"/>
    <property type="evidence" value="ECO:0007669"/>
    <property type="project" value="InterPro"/>
</dbReference>
<name>A0A3B1B0H3_9ZZZZ</name>
<dbReference type="GO" id="GO:0006355">
    <property type="term" value="P:regulation of DNA-templated transcription"/>
    <property type="evidence" value="ECO:0007669"/>
    <property type="project" value="InterPro"/>
</dbReference>
<feature type="domain" description="Helicase ATP-binding" evidence="9">
    <location>
        <begin position="163"/>
        <end position="335"/>
    </location>
</feature>
<dbReference type="SUPFAM" id="SSF52540">
    <property type="entry name" value="P-loop containing nucleoside triphosphate hydrolases"/>
    <property type="match status" value="2"/>
</dbReference>
<dbReference type="Pfam" id="PF18337">
    <property type="entry name" value="Tudor_RapA"/>
    <property type="match status" value="1"/>
</dbReference>
<dbReference type="InterPro" id="IPR001650">
    <property type="entry name" value="Helicase_C-like"/>
</dbReference>
<dbReference type="InterPro" id="IPR049730">
    <property type="entry name" value="SNF2/RAD54-like_C"/>
</dbReference>
<dbReference type="AlphaFoldDB" id="A0A3B1B0H3"/>
<evidence type="ECO:0000256" key="1">
    <source>
        <dbReference type="ARBA" id="ARBA00022741"/>
    </source>
</evidence>
<dbReference type="InterPro" id="IPR038718">
    <property type="entry name" value="SNF2-like_sf"/>
</dbReference>
<dbReference type="Pfam" id="PF00176">
    <property type="entry name" value="SNF2-rel_dom"/>
    <property type="match status" value="1"/>
</dbReference>
<dbReference type="Pfam" id="PF18339">
    <property type="entry name" value="Tudor_1_RapA"/>
    <property type="match status" value="1"/>
</dbReference>
<keyword evidence="2" id="KW-0378">Hydrolase</keyword>
<dbReference type="InterPro" id="IPR040765">
    <property type="entry name" value="Tudor_1_RapA"/>
</dbReference>
<dbReference type="Gene3D" id="3.30.360.80">
    <property type="match status" value="1"/>
</dbReference>
<dbReference type="Gene3D" id="6.10.140.1500">
    <property type="match status" value="1"/>
</dbReference>
<dbReference type="InterPro" id="IPR022737">
    <property type="entry name" value="RapA_C"/>
</dbReference>
<dbReference type="Gene3D" id="3.40.50.300">
    <property type="entry name" value="P-loop containing nucleotide triphosphate hydrolases"/>
    <property type="match status" value="1"/>
</dbReference>